<dbReference type="OrthoDB" id="4260523at2"/>
<gene>
    <name evidence="2" type="ORF">FQU76_11940</name>
</gene>
<keyword evidence="1" id="KW-0732">Signal</keyword>
<evidence type="ECO:0000313" key="2">
    <source>
        <dbReference type="EMBL" id="QDY77110.1"/>
    </source>
</evidence>
<feature type="signal peptide" evidence="1">
    <location>
        <begin position="1"/>
        <end position="21"/>
    </location>
</feature>
<dbReference type="SUPFAM" id="SSF49695">
    <property type="entry name" value="gamma-Crystallin-like"/>
    <property type="match status" value="1"/>
</dbReference>
<reference evidence="2 3" key="1">
    <citation type="submission" date="2019-07" db="EMBL/GenBank/DDBJ databases">
        <authorList>
            <person name="Zhu P."/>
        </authorList>
    </citation>
    <scope>NUCLEOTIDE SEQUENCE [LARGE SCALE GENOMIC DNA]</scope>
    <source>
        <strain evidence="2 3">SSL-25</strain>
    </source>
</reference>
<dbReference type="InterPro" id="IPR011024">
    <property type="entry name" value="G_crystallin-like"/>
</dbReference>
<accession>A0A5B8JH44</accession>
<protein>
    <submittedName>
        <fullName evidence="2">Beta/gamma crystallin family protein</fullName>
    </submittedName>
</protein>
<sequence length="192" mass="20336">MTGLVAAACAGVLMSPATAVAAPQAERESHCINNSATQTTTCYDTFREAVAAVTGSRVADVPTQAKAGKDKQFINKLNASIKSSAAKKGSFGAANQANYIRVILFEDANYGGSSYINYGPGGCRDDGFWNGHHDNLSQVNFNDRTSSLKTASNCYVELFSAAYFQGARQFYTADTSYVGNAMNDQASSFGLT</sequence>
<dbReference type="KEGG" id="sqz:FQU76_11940"/>
<evidence type="ECO:0000256" key="1">
    <source>
        <dbReference type="SAM" id="SignalP"/>
    </source>
</evidence>
<dbReference type="EMBL" id="CP042266">
    <property type="protein sequence ID" value="QDY77110.1"/>
    <property type="molecule type" value="Genomic_DNA"/>
</dbReference>
<name>A0A5B8JH44_9ACTN</name>
<dbReference type="RefSeq" id="WP_146480396.1">
    <property type="nucleotide sequence ID" value="NZ_CP042266.1"/>
</dbReference>
<organism evidence="2 3">
    <name type="scientific">Streptomyces qinzhouensis</name>
    <dbReference type="NCBI Taxonomy" id="2599401"/>
    <lineage>
        <taxon>Bacteria</taxon>
        <taxon>Bacillati</taxon>
        <taxon>Actinomycetota</taxon>
        <taxon>Actinomycetes</taxon>
        <taxon>Kitasatosporales</taxon>
        <taxon>Streptomycetaceae</taxon>
        <taxon>Streptomyces</taxon>
    </lineage>
</organism>
<evidence type="ECO:0000313" key="3">
    <source>
        <dbReference type="Proteomes" id="UP000320580"/>
    </source>
</evidence>
<feature type="chain" id="PRO_5022671334" evidence="1">
    <location>
        <begin position="22"/>
        <end position="192"/>
    </location>
</feature>
<keyword evidence="3" id="KW-1185">Reference proteome</keyword>
<proteinExistence type="predicted"/>
<dbReference type="Gene3D" id="2.60.20.10">
    <property type="entry name" value="Crystallins"/>
    <property type="match status" value="1"/>
</dbReference>
<dbReference type="AlphaFoldDB" id="A0A5B8JH44"/>
<dbReference type="Proteomes" id="UP000320580">
    <property type="component" value="Chromosome"/>
</dbReference>